<keyword evidence="2" id="KW-1185">Reference proteome</keyword>
<proteinExistence type="predicted"/>
<gene>
    <name evidence="1" type="ORF">HMPREF1872_00799</name>
</gene>
<comment type="caution">
    <text evidence="1">The sequence shown here is derived from an EMBL/GenBank/DDBJ whole genome shotgun (WGS) entry which is preliminary data.</text>
</comment>
<dbReference type="Proteomes" id="UP000070080">
    <property type="component" value="Unassembled WGS sequence"/>
</dbReference>
<evidence type="ECO:0000313" key="2">
    <source>
        <dbReference type="Proteomes" id="UP000070080"/>
    </source>
</evidence>
<name>A0A133YCM9_9FIRM</name>
<organism evidence="1 2">
    <name type="scientific">Amygdalobacter nucleatus</name>
    <dbReference type="NCBI Taxonomy" id="3029274"/>
    <lineage>
        <taxon>Bacteria</taxon>
        <taxon>Bacillati</taxon>
        <taxon>Bacillota</taxon>
        <taxon>Clostridia</taxon>
        <taxon>Eubacteriales</taxon>
        <taxon>Oscillospiraceae</taxon>
        <taxon>Amygdalobacter</taxon>
    </lineage>
</organism>
<evidence type="ECO:0000313" key="1">
    <source>
        <dbReference type="EMBL" id="KXB40921.1"/>
    </source>
</evidence>
<reference evidence="2" key="1">
    <citation type="submission" date="2016-01" db="EMBL/GenBank/DDBJ databases">
        <authorList>
            <person name="Mitreva M."/>
            <person name="Pepin K.H."/>
            <person name="Mihindukulasuriya K.A."/>
            <person name="Fulton R."/>
            <person name="Fronick C."/>
            <person name="O'Laughlin M."/>
            <person name="Miner T."/>
            <person name="Herter B."/>
            <person name="Rosa B.A."/>
            <person name="Cordes M."/>
            <person name="Tomlinson C."/>
            <person name="Wollam A."/>
            <person name="Palsikar V.B."/>
            <person name="Mardis E.R."/>
            <person name="Wilson R.K."/>
        </authorList>
    </citation>
    <scope>NUCLEOTIDE SEQUENCE [LARGE SCALE GENOMIC DNA]</scope>
    <source>
        <strain evidence="2">KA00274</strain>
    </source>
</reference>
<dbReference type="EMBL" id="LSCV01000023">
    <property type="protein sequence ID" value="KXB40921.1"/>
    <property type="molecule type" value="Genomic_DNA"/>
</dbReference>
<dbReference type="STRING" id="1497955.HMPREF1872_00799"/>
<accession>A0A133YCM9</accession>
<dbReference type="AlphaFoldDB" id="A0A133YCM9"/>
<protein>
    <submittedName>
        <fullName evidence="1">Uncharacterized protein</fullName>
    </submittedName>
</protein>
<sequence>MGLIVTLSVNTLAYKDYYGDIKPRAYMWELTYYGTCRGHGIHYTYSYEAPMGNPIVKTERRLVIGGYDPYFDEFQNPIVVYRYIDTEGDIVTPYWDYAENKSKLRRNEGYDGPCPASTNWE</sequence>